<dbReference type="EMBL" id="JADGJQ010000061">
    <property type="protein sequence ID" value="KAJ3174718.1"/>
    <property type="molecule type" value="Genomic_DNA"/>
</dbReference>
<gene>
    <name evidence="2" type="ORF">HDU87_006967</name>
</gene>
<sequence>MKTKVVAAPHSLATKVPPKTSVARKQAALKPTPTATGTTECKPAEPNVMVVLAPDRPTVAANIEEDLPPPPLDRSLRSMDIRNLVEVLKPIVEHPVRTYTPLILDRSRRVETFFRYSADFDGIFLPAKKFLLKTLVQKTMTLPEALEEMRTLLVTAMKYGRTLVVDMADSATDFTHKFTSEDAFPAIEVLSECGRRMTKEANWAKVVRDADRENGVFVVREGFKVVVTSVFLIADYDEFLRSAIPMDEMIPIHIQPAQGDADS</sequence>
<feature type="region of interest" description="Disordered" evidence="1">
    <location>
        <begin position="16"/>
        <end position="37"/>
    </location>
</feature>
<dbReference type="AlphaFoldDB" id="A0AAD5TFF7"/>
<keyword evidence="3" id="KW-1185">Reference proteome</keyword>
<reference evidence="2" key="1">
    <citation type="submission" date="2020-05" db="EMBL/GenBank/DDBJ databases">
        <title>Phylogenomic resolution of chytrid fungi.</title>
        <authorList>
            <person name="Stajich J.E."/>
            <person name="Amses K."/>
            <person name="Simmons R."/>
            <person name="Seto K."/>
            <person name="Myers J."/>
            <person name="Bonds A."/>
            <person name="Quandt C.A."/>
            <person name="Barry K."/>
            <person name="Liu P."/>
            <person name="Grigoriev I."/>
            <person name="Longcore J.E."/>
            <person name="James T.Y."/>
        </authorList>
    </citation>
    <scope>NUCLEOTIDE SEQUENCE</scope>
    <source>
        <strain evidence="2">JEL0379</strain>
    </source>
</reference>
<comment type="caution">
    <text evidence="2">The sequence shown here is derived from an EMBL/GenBank/DDBJ whole genome shotgun (WGS) entry which is preliminary data.</text>
</comment>
<name>A0AAD5TFF7_9FUNG</name>
<evidence type="ECO:0000256" key="1">
    <source>
        <dbReference type="SAM" id="MobiDB-lite"/>
    </source>
</evidence>
<evidence type="ECO:0000313" key="2">
    <source>
        <dbReference type="EMBL" id="KAJ3174718.1"/>
    </source>
</evidence>
<organism evidence="2 3">
    <name type="scientific">Geranomyces variabilis</name>
    <dbReference type="NCBI Taxonomy" id="109894"/>
    <lineage>
        <taxon>Eukaryota</taxon>
        <taxon>Fungi</taxon>
        <taxon>Fungi incertae sedis</taxon>
        <taxon>Chytridiomycota</taxon>
        <taxon>Chytridiomycota incertae sedis</taxon>
        <taxon>Chytridiomycetes</taxon>
        <taxon>Spizellomycetales</taxon>
        <taxon>Powellomycetaceae</taxon>
        <taxon>Geranomyces</taxon>
    </lineage>
</organism>
<protein>
    <submittedName>
        <fullName evidence="2">Uncharacterized protein</fullName>
    </submittedName>
</protein>
<accession>A0AAD5TFF7</accession>
<proteinExistence type="predicted"/>
<dbReference type="Proteomes" id="UP001212152">
    <property type="component" value="Unassembled WGS sequence"/>
</dbReference>
<evidence type="ECO:0000313" key="3">
    <source>
        <dbReference type="Proteomes" id="UP001212152"/>
    </source>
</evidence>